<dbReference type="Gene3D" id="3.20.20.150">
    <property type="entry name" value="Divalent-metal-dependent TIM barrel enzymes"/>
    <property type="match status" value="1"/>
</dbReference>
<accession>A0A562P313</accession>
<evidence type="ECO:0000313" key="5">
    <source>
        <dbReference type="EMBL" id="TWI38789.1"/>
    </source>
</evidence>
<dbReference type="PIRSF" id="PIRSF006241">
    <property type="entry name" value="HyI"/>
    <property type="match status" value="1"/>
</dbReference>
<evidence type="ECO:0000256" key="2">
    <source>
        <dbReference type="PIRNR" id="PIRNR006241"/>
    </source>
</evidence>
<feature type="active site" description="Proton donor/acceptor" evidence="3">
    <location>
        <position position="237"/>
    </location>
</feature>
<dbReference type="AlphaFoldDB" id="A0A562P313"/>
<evidence type="ECO:0000259" key="4">
    <source>
        <dbReference type="Pfam" id="PF01261"/>
    </source>
</evidence>
<evidence type="ECO:0000256" key="3">
    <source>
        <dbReference type="PIRSR" id="PIRSR006241-50"/>
    </source>
</evidence>
<feature type="active site" description="Proton donor/acceptor" evidence="3">
    <location>
        <position position="140"/>
    </location>
</feature>
<dbReference type="InterPro" id="IPR036237">
    <property type="entry name" value="Xyl_isomerase-like_sf"/>
</dbReference>
<evidence type="ECO:0000256" key="1">
    <source>
        <dbReference type="ARBA" id="ARBA00023235"/>
    </source>
</evidence>
<name>A0A562P313_9HYPH</name>
<protein>
    <submittedName>
        <fullName evidence="5">Hydroxypyruvate isomerase</fullName>
    </submittedName>
</protein>
<feature type="domain" description="Xylose isomerase-like TIM barrel" evidence="4">
    <location>
        <begin position="21"/>
        <end position="253"/>
    </location>
</feature>
<dbReference type="FunFam" id="3.20.20.150:FF:000007">
    <property type="entry name" value="Hydroxypyruvate isomerase"/>
    <property type="match status" value="1"/>
</dbReference>
<organism evidence="5 6">
    <name type="scientific">Mesorhizobium tianshanense</name>
    <dbReference type="NCBI Taxonomy" id="39844"/>
    <lineage>
        <taxon>Bacteria</taxon>
        <taxon>Pseudomonadati</taxon>
        <taxon>Pseudomonadota</taxon>
        <taxon>Alphaproteobacteria</taxon>
        <taxon>Hyphomicrobiales</taxon>
        <taxon>Phyllobacteriaceae</taxon>
        <taxon>Mesorhizobium</taxon>
    </lineage>
</organism>
<dbReference type="InterPro" id="IPR050417">
    <property type="entry name" value="Sugar_Epim/Isomerase"/>
</dbReference>
<comment type="similarity">
    <text evidence="2">Belongs to the hyi family.</text>
</comment>
<reference evidence="5 6" key="1">
    <citation type="journal article" date="2015" name="Stand. Genomic Sci.">
        <title>Genomic Encyclopedia of Bacterial and Archaeal Type Strains, Phase III: the genomes of soil and plant-associated and newly described type strains.</title>
        <authorList>
            <person name="Whitman W.B."/>
            <person name="Woyke T."/>
            <person name="Klenk H.P."/>
            <person name="Zhou Y."/>
            <person name="Lilburn T.G."/>
            <person name="Beck B.J."/>
            <person name="De Vos P."/>
            <person name="Vandamme P."/>
            <person name="Eisen J.A."/>
            <person name="Garrity G."/>
            <person name="Hugenholtz P."/>
            <person name="Kyrpides N.C."/>
        </authorList>
    </citation>
    <scope>NUCLEOTIDE SEQUENCE [LARGE SCALE GENOMIC DNA]</scope>
    <source>
        <strain evidence="5 6">CGMCC 1.2546</strain>
    </source>
</reference>
<dbReference type="PANTHER" id="PTHR43489">
    <property type="entry name" value="ISOMERASE"/>
    <property type="match status" value="1"/>
</dbReference>
<evidence type="ECO:0000313" key="6">
    <source>
        <dbReference type="Proteomes" id="UP000317122"/>
    </source>
</evidence>
<dbReference type="EMBL" id="VLKT01000011">
    <property type="protein sequence ID" value="TWI38789.1"/>
    <property type="molecule type" value="Genomic_DNA"/>
</dbReference>
<dbReference type="Pfam" id="PF01261">
    <property type="entry name" value="AP_endonuc_2"/>
    <property type="match status" value="1"/>
</dbReference>
<keyword evidence="5" id="KW-0670">Pyruvate</keyword>
<dbReference type="GO" id="GO:0008903">
    <property type="term" value="F:hydroxypyruvate isomerase activity"/>
    <property type="evidence" value="ECO:0007669"/>
    <property type="project" value="TreeGrafter"/>
</dbReference>
<keyword evidence="6" id="KW-1185">Reference proteome</keyword>
<dbReference type="OrthoDB" id="9786584at2"/>
<dbReference type="InterPro" id="IPR013022">
    <property type="entry name" value="Xyl_isomerase-like_TIM-brl"/>
</dbReference>
<proteinExistence type="inferred from homology"/>
<dbReference type="GO" id="GO:0046487">
    <property type="term" value="P:glyoxylate metabolic process"/>
    <property type="evidence" value="ECO:0007669"/>
    <property type="project" value="TreeGrafter"/>
</dbReference>
<dbReference type="InterPro" id="IPR026040">
    <property type="entry name" value="HyI-like"/>
</dbReference>
<gene>
    <name evidence="5" type="ORF">IQ26_02210</name>
</gene>
<dbReference type="SUPFAM" id="SSF51658">
    <property type="entry name" value="Xylose isomerase-like"/>
    <property type="match status" value="1"/>
</dbReference>
<dbReference type="PANTHER" id="PTHR43489:SF6">
    <property type="entry name" value="HYDROXYPYRUVATE ISOMERASE-RELATED"/>
    <property type="match status" value="1"/>
</dbReference>
<comment type="caution">
    <text evidence="5">The sequence shown here is derived from an EMBL/GenBank/DDBJ whole genome shotgun (WGS) entry which is preliminary data.</text>
</comment>
<keyword evidence="1 2" id="KW-0413">Isomerase</keyword>
<dbReference type="RefSeq" id="WP_145716739.1">
    <property type="nucleotide sequence ID" value="NZ_BSPF01000075.1"/>
</dbReference>
<dbReference type="Proteomes" id="UP000317122">
    <property type="component" value="Unassembled WGS sequence"/>
</dbReference>
<sequence>MPKFSANLGFLWTDRPLLDRIAAAASAGFKAVELHWPYDVPAGLVKQACEKHGVGLLDINTPVGDAAKGDFGLGALPGRQSDFAKTFHEAAAYARQSGASSVHVMAGVVVPAAKPEATEVFARNLAFAAAAAPDLTLLLEPINQRDKPGYFYSTIAEAAALIERVGASNIRIMFDVYHVGVSEGDILKRLERHLPMIGHVQIAAVPSRAEPDEGEIAYCAIFAGLDRLGYAGWVGCEYRPRAGTHEGLRWMKTLQVLMTRKSLC</sequence>